<accession>A0ABR4CP15</accession>
<evidence type="ECO:0000256" key="1">
    <source>
        <dbReference type="SAM" id="Phobius"/>
    </source>
</evidence>
<keyword evidence="1" id="KW-0812">Transmembrane</keyword>
<evidence type="ECO:0000313" key="3">
    <source>
        <dbReference type="Proteomes" id="UP001595075"/>
    </source>
</evidence>
<keyword evidence="1" id="KW-1133">Transmembrane helix</keyword>
<keyword evidence="3" id="KW-1185">Reference proteome</keyword>
<dbReference type="Proteomes" id="UP001595075">
    <property type="component" value="Unassembled WGS sequence"/>
</dbReference>
<evidence type="ECO:0000313" key="2">
    <source>
        <dbReference type="EMBL" id="KAL2071487.1"/>
    </source>
</evidence>
<sequence>MLHYASLLLYGFPVLYIVSKVIAYALWYVSTFRASHRFIATSTVPSVTVYNRVDSVIFWMLSQWTAPIVEALPFGWGHWMKYAKKDASWYYRGTLHQEELKSDVLCVPIYSTIAVPQVKLCSALEYNLRPSNFHACAGGQLLTVADADVASQIVHRWKDFSKKVEFYRTLAVFGPNVVTVEGTDVGSTNVPFNKSYSMVSAKRCYTTQPVLDEHKLMARFSSGKDIERSQVRLLMRRIAGNDELAYDWYVKLMSV</sequence>
<proteinExistence type="predicted"/>
<comment type="caution">
    <text evidence="2">The sequence shown here is derived from an EMBL/GenBank/DDBJ whole genome shotgun (WGS) entry which is preliminary data.</text>
</comment>
<gene>
    <name evidence="2" type="ORF">VTL71DRAFT_12722</name>
</gene>
<name>A0ABR4CP15_9HELO</name>
<keyword evidence="1" id="KW-0472">Membrane</keyword>
<feature type="transmembrane region" description="Helical" evidence="1">
    <location>
        <begin position="7"/>
        <end position="29"/>
    </location>
</feature>
<reference evidence="2 3" key="1">
    <citation type="journal article" date="2024" name="Commun. Biol.">
        <title>Comparative genomic analysis of thermophilic fungi reveals convergent evolutionary adaptations and gene losses.</title>
        <authorList>
            <person name="Steindorff A.S."/>
            <person name="Aguilar-Pontes M.V."/>
            <person name="Robinson A.J."/>
            <person name="Andreopoulos B."/>
            <person name="LaButti K."/>
            <person name="Kuo A."/>
            <person name="Mondo S."/>
            <person name="Riley R."/>
            <person name="Otillar R."/>
            <person name="Haridas S."/>
            <person name="Lipzen A."/>
            <person name="Grimwood J."/>
            <person name="Schmutz J."/>
            <person name="Clum A."/>
            <person name="Reid I.D."/>
            <person name="Moisan M.C."/>
            <person name="Butler G."/>
            <person name="Nguyen T.T.M."/>
            <person name="Dewar K."/>
            <person name="Conant G."/>
            <person name="Drula E."/>
            <person name="Henrissat B."/>
            <person name="Hansel C."/>
            <person name="Singer S."/>
            <person name="Hutchinson M.I."/>
            <person name="de Vries R.P."/>
            <person name="Natvig D.O."/>
            <person name="Powell A.J."/>
            <person name="Tsang A."/>
            <person name="Grigoriev I.V."/>
        </authorList>
    </citation>
    <scope>NUCLEOTIDE SEQUENCE [LARGE SCALE GENOMIC DNA]</scope>
    <source>
        <strain evidence="2 3">CBS 494.80</strain>
    </source>
</reference>
<dbReference type="EMBL" id="JAZHXI010000005">
    <property type="protein sequence ID" value="KAL2071487.1"/>
    <property type="molecule type" value="Genomic_DNA"/>
</dbReference>
<protein>
    <submittedName>
        <fullName evidence="2">Uncharacterized protein</fullName>
    </submittedName>
</protein>
<organism evidence="2 3">
    <name type="scientific">Oculimacula yallundae</name>
    <dbReference type="NCBI Taxonomy" id="86028"/>
    <lineage>
        <taxon>Eukaryota</taxon>
        <taxon>Fungi</taxon>
        <taxon>Dikarya</taxon>
        <taxon>Ascomycota</taxon>
        <taxon>Pezizomycotina</taxon>
        <taxon>Leotiomycetes</taxon>
        <taxon>Helotiales</taxon>
        <taxon>Ploettnerulaceae</taxon>
        <taxon>Oculimacula</taxon>
    </lineage>
</organism>